<comment type="subcellular location">
    <subcellularLocation>
        <location evidence="1">Membrane</location>
    </subcellularLocation>
</comment>
<dbReference type="PROSITE" id="PS51257">
    <property type="entry name" value="PROKAR_LIPOPROTEIN"/>
    <property type="match status" value="1"/>
</dbReference>
<sequence length="167" mass="17099">MSRFIRSATLAGSVALVTLLSACAQQPRYSNNYPAQPQPGYSSYPAAQNQNQNGTEFGVVSNIETLQGRKGTSGAGAVLGAVVGGVLGNQVGKGSGRAAATVLGAVGGGVVGNQVEGRTGNNDGQVEGYRLTIQLDQGGQRVYDVSTPGDLRTGDRVRLYGGQISRI</sequence>
<keyword evidence="6" id="KW-1185">Reference proteome</keyword>
<dbReference type="AlphaFoldDB" id="A0A1G6WUP4"/>
<dbReference type="PANTHER" id="PTHR35603">
    <property type="match status" value="1"/>
</dbReference>
<accession>A0A1G6WUP4</accession>
<evidence type="ECO:0000256" key="3">
    <source>
        <dbReference type="SAM" id="SignalP"/>
    </source>
</evidence>
<evidence type="ECO:0000313" key="6">
    <source>
        <dbReference type="Proteomes" id="UP000198781"/>
    </source>
</evidence>
<evidence type="ECO:0000256" key="1">
    <source>
        <dbReference type="ARBA" id="ARBA00004370"/>
    </source>
</evidence>
<feature type="domain" description="Glycine zipper 2TM" evidence="4">
    <location>
        <begin position="75"/>
        <end position="116"/>
    </location>
</feature>
<dbReference type="PANTHER" id="PTHR35603:SF2">
    <property type="entry name" value="OUTER MEMBRANE LIPOPROTEIN"/>
    <property type="match status" value="1"/>
</dbReference>
<keyword evidence="2" id="KW-0472">Membrane</keyword>
<dbReference type="InterPro" id="IPR051407">
    <property type="entry name" value="Bact_OM_lipoprot/Surf_antigen"/>
</dbReference>
<dbReference type="GO" id="GO:0019867">
    <property type="term" value="C:outer membrane"/>
    <property type="evidence" value="ECO:0007669"/>
    <property type="project" value="InterPro"/>
</dbReference>
<dbReference type="EMBL" id="FMZC01000008">
    <property type="protein sequence ID" value="SDD69612.1"/>
    <property type="molecule type" value="Genomic_DNA"/>
</dbReference>
<dbReference type="Pfam" id="PF05433">
    <property type="entry name" value="Rick_17kDa_Anti"/>
    <property type="match status" value="1"/>
</dbReference>
<evidence type="ECO:0000259" key="4">
    <source>
        <dbReference type="Pfam" id="PF05433"/>
    </source>
</evidence>
<proteinExistence type="predicted"/>
<name>A0A1G6WUP4_9BURK</name>
<organism evidence="5 6">
    <name type="scientific">Paracidovorax valerianellae</name>
    <dbReference type="NCBI Taxonomy" id="187868"/>
    <lineage>
        <taxon>Bacteria</taxon>
        <taxon>Pseudomonadati</taxon>
        <taxon>Pseudomonadota</taxon>
        <taxon>Betaproteobacteria</taxon>
        <taxon>Burkholderiales</taxon>
        <taxon>Comamonadaceae</taxon>
        <taxon>Paracidovorax</taxon>
    </lineage>
</organism>
<dbReference type="RefSeq" id="WP_092744369.1">
    <property type="nucleotide sequence ID" value="NZ_FMZC01000008.1"/>
</dbReference>
<dbReference type="InterPro" id="IPR008816">
    <property type="entry name" value="Gly_zipper_2TM_dom"/>
</dbReference>
<reference evidence="5 6" key="1">
    <citation type="submission" date="2016-10" db="EMBL/GenBank/DDBJ databases">
        <authorList>
            <person name="de Groot N.N."/>
        </authorList>
    </citation>
    <scope>NUCLEOTIDE SEQUENCE [LARGE SCALE GENOMIC DNA]</scope>
    <source>
        <strain evidence="5 6">DSM 16619</strain>
    </source>
</reference>
<feature type="signal peptide" evidence="3">
    <location>
        <begin position="1"/>
        <end position="24"/>
    </location>
</feature>
<dbReference type="OrthoDB" id="9153931at2"/>
<dbReference type="STRING" id="187868.SAMN05192589_108109"/>
<gene>
    <name evidence="5" type="ORF">SAMN05192589_108109</name>
</gene>
<protein>
    <submittedName>
        <fullName evidence="5">Glycine zipper 2TM domain-containing protein</fullName>
    </submittedName>
</protein>
<keyword evidence="3" id="KW-0732">Signal</keyword>
<evidence type="ECO:0000256" key="2">
    <source>
        <dbReference type="ARBA" id="ARBA00023136"/>
    </source>
</evidence>
<dbReference type="Proteomes" id="UP000198781">
    <property type="component" value="Unassembled WGS sequence"/>
</dbReference>
<evidence type="ECO:0000313" key="5">
    <source>
        <dbReference type="EMBL" id="SDD69612.1"/>
    </source>
</evidence>
<feature type="chain" id="PRO_5011723918" evidence="3">
    <location>
        <begin position="25"/>
        <end position="167"/>
    </location>
</feature>